<protein>
    <recommendedName>
        <fullName evidence="3">DUF982 domain-containing protein</fullName>
    </recommendedName>
</protein>
<evidence type="ECO:0000313" key="1">
    <source>
        <dbReference type="EMBL" id="SSC68512.1"/>
    </source>
</evidence>
<dbReference type="Pfam" id="PF06169">
    <property type="entry name" value="DUF982"/>
    <property type="match status" value="1"/>
</dbReference>
<dbReference type="InterPro" id="IPR010385">
    <property type="entry name" value="DUF982"/>
</dbReference>
<dbReference type="RefSeq" id="WP_115671143.1">
    <property type="nucleotide sequence ID" value="NZ_UEYP01000007.1"/>
</dbReference>
<sequence length="81" mass="8694">MSTLWTKPVTLALGEEGEDVTIDSTEAASWAMIEDWPTEDGPALDKALLTCMDVVAGKKKDEDARRAFIAAAIEAGIAIRD</sequence>
<dbReference type="STRING" id="1336235.GCA_000518785_02816"/>
<dbReference type="AlphaFoldDB" id="A0A376AL27"/>
<dbReference type="Proteomes" id="UP000254764">
    <property type="component" value="Unassembled WGS sequence"/>
</dbReference>
<evidence type="ECO:0000313" key="2">
    <source>
        <dbReference type="Proteomes" id="UP000254764"/>
    </source>
</evidence>
<name>A0A376AL27_9HYPH</name>
<gene>
    <name evidence="1" type="ORF">RHIZ70_4220</name>
</gene>
<dbReference type="OrthoDB" id="8386013at2"/>
<accession>A0A376AL27</accession>
<keyword evidence="2" id="KW-1185">Reference proteome</keyword>
<evidence type="ECO:0008006" key="3">
    <source>
        <dbReference type="Google" id="ProtNLM"/>
    </source>
</evidence>
<organism evidence="1 2">
    <name type="scientific">Ciceribacter selenitireducens ATCC BAA-1503</name>
    <dbReference type="NCBI Taxonomy" id="1336235"/>
    <lineage>
        <taxon>Bacteria</taxon>
        <taxon>Pseudomonadati</taxon>
        <taxon>Pseudomonadota</taxon>
        <taxon>Alphaproteobacteria</taxon>
        <taxon>Hyphomicrobiales</taxon>
        <taxon>Rhizobiaceae</taxon>
        <taxon>Ciceribacter</taxon>
    </lineage>
</organism>
<reference evidence="2" key="1">
    <citation type="submission" date="2018-07" db="EMBL/GenBank/DDBJ databases">
        <authorList>
            <person name="Peiro R."/>
            <person name="Begona"/>
            <person name="Cbmso G."/>
            <person name="Lopez M."/>
            <person name="Gonzalez S."/>
        </authorList>
    </citation>
    <scope>NUCLEOTIDE SEQUENCE [LARGE SCALE GENOMIC DNA]</scope>
</reference>
<dbReference type="Gene3D" id="6.10.250.730">
    <property type="match status" value="1"/>
</dbReference>
<dbReference type="EMBL" id="UEYP01000007">
    <property type="protein sequence ID" value="SSC68512.1"/>
    <property type="molecule type" value="Genomic_DNA"/>
</dbReference>
<proteinExistence type="predicted"/>